<feature type="non-terminal residue" evidence="5">
    <location>
        <position position="1"/>
    </location>
</feature>
<evidence type="ECO:0000313" key="6">
    <source>
        <dbReference type="Proteomes" id="UP001165060"/>
    </source>
</evidence>
<comment type="caution">
    <text evidence="5">The sequence shown here is derived from an EMBL/GenBank/DDBJ whole genome shotgun (WGS) entry which is preliminary data.</text>
</comment>
<dbReference type="Proteomes" id="UP001165060">
    <property type="component" value="Unassembled WGS sequence"/>
</dbReference>
<reference evidence="5 6" key="1">
    <citation type="journal article" date="2023" name="Commun. Biol.">
        <title>Genome analysis of Parmales, the sister group of diatoms, reveals the evolutionary specialization of diatoms from phago-mixotrophs to photoautotrophs.</title>
        <authorList>
            <person name="Ban H."/>
            <person name="Sato S."/>
            <person name="Yoshikawa S."/>
            <person name="Yamada K."/>
            <person name="Nakamura Y."/>
            <person name="Ichinomiya M."/>
            <person name="Sato N."/>
            <person name="Blanc-Mathieu R."/>
            <person name="Endo H."/>
            <person name="Kuwata A."/>
            <person name="Ogata H."/>
        </authorList>
    </citation>
    <scope>NUCLEOTIDE SEQUENCE [LARGE SCALE GENOMIC DNA]</scope>
</reference>
<comment type="similarity">
    <text evidence="2">Belongs to the AMY1 family.</text>
</comment>
<evidence type="ECO:0000313" key="5">
    <source>
        <dbReference type="EMBL" id="GMI39308.1"/>
    </source>
</evidence>
<dbReference type="EMBL" id="BRYB01003599">
    <property type="protein sequence ID" value="GMI39308.1"/>
    <property type="molecule type" value="Genomic_DNA"/>
</dbReference>
<name>A0ABQ6N2Y2_9STRA</name>
<keyword evidence="6" id="KW-1185">Reference proteome</keyword>
<dbReference type="CDD" id="cd21937">
    <property type="entry name" value="ZIP_MycBP-like"/>
    <property type="match status" value="1"/>
</dbReference>
<dbReference type="PRINTS" id="PR02028">
    <property type="entry name" value="CMYCBINDINGP"/>
</dbReference>
<evidence type="ECO:0000256" key="2">
    <source>
        <dbReference type="ARBA" id="ARBA00009389"/>
    </source>
</evidence>
<dbReference type="Gene3D" id="6.10.250.1060">
    <property type="match status" value="1"/>
</dbReference>
<organism evidence="5 6">
    <name type="scientific">Tetraparma gracilis</name>
    <dbReference type="NCBI Taxonomy" id="2962635"/>
    <lineage>
        <taxon>Eukaryota</taxon>
        <taxon>Sar</taxon>
        <taxon>Stramenopiles</taxon>
        <taxon>Ochrophyta</taxon>
        <taxon>Bolidophyceae</taxon>
        <taxon>Parmales</taxon>
        <taxon>Triparmaceae</taxon>
        <taxon>Tetraparma</taxon>
    </lineage>
</organism>
<keyword evidence="3" id="KW-0539">Nucleus</keyword>
<evidence type="ECO:0000256" key="3">
    <source>
        <dbReference type="ARBA" id="ARBA00023242"/>
    </source>
</evidence>
<dbReference type="InterPro" id="IPR026060">
    <property type="entry name" value="AMY1"/>
</dbReference>
<evidence type="ECO:0000256" key="1">
    <source>
        <dbReference type="ARBA" id="ARBA00004123"/>
    </source>
</evidence>
<sequence length="95" mass="10922">SNYQTPDSKKEEFRKYLEKSGVIDALTKVLVGLYEEPERPPNAVDYIKRYMGAPTGVDVEALRIENEELKKEVTELRATQEEMSQRLKEAEEADS</sequence>
<proteinExistence type="inferred from homology"/>
<accession>A0ABQ6N2Y2</accession>
<gene>
    <name evidence="5" type="ORF">TeGR_g4580</name>
</gene>
<dbReference type="PANTHER" id="PTHR13168:SF0">
    <property type="entry name" value="C-MYC-BINDING PROTEIN"/>
    <property type="match status" value="1"/>
</dbReference>
<feature type="region of interest" description="Disordered" evidence="4">
    <location>
        <begin position="76"/>
        <end position="95"/>
    </location>
</feature>
<evidence type="ECO:0008006" key="7">
    <source>
        <dbReference type="Google" id="ProtNLM"/>
    </source>
</evidence>
<evidence type="ECO:0000256" key="4">
    <source>
        <dbReference type="SAM" id="MobiDB-lite"/>
    </source>
</evidence>
<dbReference type="PANTHER" id="PTHR13168">
    <property type="entry name" value="ASSOCIATE OF C-MYC AMY-1"/>
    <property type="match status" value="1"/>
</dbReference>
<protein>
    <recommendedName>
        <fullName evidence="7">c-Myc-binding protein</fullName>
    </recommendedName>
</protein>
<comment type="subcellular location">
    <subcellularLocation>
        <location evidence="1">Nucleus</location>
    </subcellularLocation>
</comment>